<dbReference type="KEGG" id="cbaa:SRAA_1809"/>
<evidence type="ECO:0000259" key="4">
    <source>
        <dbReference type="PROSITE" id="PS50110"/>
    </source>
</evidence>
<dbReference type="InterPro" id="IPR013767">
    <property type="entry name" value="PAS_fold"/>
</dbReference>
<accession>A0A060NQ51</accession>
<dbReference type="STRING" id="1458425.SRAA_1809"/>
<keyword evidence="6" id="KW-1185">Reference proteome</keyword>
<dbReference type="PROSITE" id="PS50110">
    <property type="entry name" value="RESPONSE_REGULATORY"/>
    <property type="match status" value="1"/>
</dbReference>
<dbReference type="AlphaFoldDB" id="A0A060NQ51"/>
<dbReference type="NCBIfam" id="TIGR00229">
    <property type="entry name" value="sensory_box"/>
    <property type="match status" value="1"/>
</dbReference>
<dbReference type="EMBL" id="AP014568">
    <property type="protein sequence ID" value="BAO81663.1"/>
    <property type="molecule type" value="Genomic_DNA"/>
</dbReference>
<dbReference type="SMART" id="SM00448">
    <property type="entry name" value="REC"/>
    <property type="match status" value="1"/>
</dbReference>
<dbReference type="CDD" id="cd00130">
    <property type="entry name" value="PAS"/>
    <property type="match status" value="1"/>
</dbReference>
<dbReference type="HOGENOM" id="CLU_986522_0_0_4"/>
<dbReference type="PANTHER" id="PTHR44591">
    <property type="entry name" value="STRESS RESPONSE REGULATOR PROTEIN 1"/>
    <property type="match status" value="1"/>
</dbReference>
<dbReference type="Proteomes" id="UP000067461">
    <property type="component" value="Chromosome"/>
</dbReference>
<keyword evidence="1 2" id="KW-0597">Phosphoprotein</keyword>
<evidence type="ECO:0000313" key="5">
    <source>
        <dbReference type="EMBL" id="BAO81663.1"/>
    </source>
</evidence>
<name>A0A060NQ51_9BURK</name>
<protein>
    <submittedName>
        <fullName evidence="5">Response regulator containing a CheY-like receiver domain and a GGDEF domain</fullName>
    </submittedName>
</protein>
<feature type="coiled-coil region" evidence="3">
    <location>
        <begin position="130"/>
        <end position="161"/>
    </location>
</feature>
<dbReference type="InterPro" id="IPR035965">
    <property type="entry name" value="PAS-like_dom_sf"/>
</dbReference>
<feature type="modified residue" description="4-aspartylphosphate" evidence="2">
    <location>
        <position position="62"/>
    </location>
</feature>
<dbReference type="Gene3D" id="3.40.50.2300">
    <property type="match status" value="1"/>
</dbReference>
<dbReference type="PANTHER" id="PTHR44591:SF3">
    <property type="entry name" value="RESPONSE REGULATORY DOMAIN-CONTAINING PROTEIN"/>
    <property type="match status" value="1"/>
</dbReference>
<feature type="domain" description="Response regulatory" evidence="4">
    <location>
        <begin position="12"/>
        <end position="128"/>
    </location>
</feature>
<dbReference type="Pfam" id="PF00989">
    <property type="entry name" value="PAS"/>
    <property type="match status" value="1"/>
</dbReference>
<evidence type="ECO:0000313" key="6">
    <source>
        <dbReference type="Proteomes" id="UP000067461"/>
    </source>
</evidence>
<dbReference type="InterPro" id="IPR000014">
    <property type="entry name" value="PAS"/>
</dbReference>
<evidence type="ECO:0000256" key="3">
    <source>
        <dbReference type="SAM" id="Coils"/>
    </source>
</evidence>
<dbReference type="OrthoDB" id="9802500at2"/>
<reference evidence="5 6" key="1">
    <citation type="journal article" date="2014" name="Nat. Commun.">
        <title>Physiological and genomic features of highly alkaliphilic hydrogen-utilizing Betaproteobacteria from a continental serpentinizing site.</title>
        <authorList>
            <person name="Suzuki S."/>
            <person name="Kuenen J.G."/>
            <person name="Schipper K."/>
            <person name="van der Velde S."/>
            <person name="Ishii S."/>
            <person name="Wu A."/>
            <person name="Sorokin D.Y."/>
            <person name="Tenney A."/>
            <person name="Meng X.Y."/>
            <person name="Morrill P.L."/>
            <person name="Kamagata Y."/>
            <person name="Muyzer G."/>
            <person name="Nealson K.H."/>
        </authorList>
    </citation>
    <scope>NUCLEOTIDE SEQUENCE [LARGE SCALE GENOMIC DNA]</scope>
    <source>
        <strain evidence="5 6">A1</strain>
    </source>
</reference>
<gene>
    <name evidence="5" type="ORF">SRAA_1809</name>
</gene>
<dbReference type="RefSeq" id="WP_045532255.1">
    <property type="nucleotide sequence ID" value="NZ_AP014568.1"/>
</dbReference>
<dbReference type="InterPro" id="IPR050595">
    <property type="entry name" value="Bact_response_regulator"/>
</dbReference>
<dbReference type="InterPro" id="IPR001789">
    <property type="entry name" value="Sig_transdc_resp-reg_receiver"/>
</dbReference>
<dbReference type="GO" id="GO:0006355">
    <property type="term" value="P:regulation of DNA-templated transcription"/>
    <property type="evidence" value="ECO:0007669"/>
    <property type="project" value="InterPro"/>
</dbReference>
<keyword evidence="3" id="KW-0175">Coiled coil</keyword>
<organism evidence="5 6">
    <name type="scientific">Serpentinimonas raichei</name>
    <dbReference type="NCBI Taxonomy" id="1458425"/>
    <lineage>
        <taxon>Bacteria</taxon>
        <taxon>Pseudomonadati</taxon>
        <taxon>Pseudomonadota</taxon>
        <taxon>Betaproteobacteria</taxon>
        <taxon>Burkholderiales</taxon>
        <taxon>Comamonadaceae</taxon>
        <taxon>Serpentinimonas</taxon>
    </lineage>
</organism>
<evidence type="ECO:0000256" key="2">
    <source>
        <dbReference type="PROSITE-ProRule" id="PRU00169"/>
    </source>
</evidence>
<dbReference type="InterPro" id="IPR011006">
    <property type="entry name" value="CheY-like_superfamily"/>
</dbReference>
<dbReference type="Gene3D" id="3.30.450.20">
    <property type="entry name" value="PAS domain"/>
    <property type="match status" value="1"/>
</dbReference>
<dbReference type="CDD" id="cd17551">
    <property type="entry name" value="REC_RpfG-like"/>
    <property type="match status" value="1"/>
</dbReference>
<dbReference type="SUPFAM" id="SSF52172">
    <property type="entry name" value="CheY-like"/>
    <property type="match status" value="1"/>
</dbReference>
<dbReference type="GO" id="GO:0000160">
    <property type="term" value="P:phosphorelay signal transduction system"/>
    <property type="evidence" value="ECO:0007669"/>
    <property type="project" value="InterPro"/>
</dbReference>
<evidence type="ECO:0000256" key="1">
    <source>
        <dbReference type="ARBA" id="ARBA00022553"/>
    </source>
</evidence>
<sequence>MNLTPQDMLNARILIVDDQPANVALLEDMLQSTGYTQVFSTMDPTAVAGMHRQAPFDLILLDLQMPGMDGFQVMEALKTGSAAGDYLSVLVVTAQPAHKLRALQAGAKDFVSKPFDLLEVRTRIRNLIEVRLLHRELARHNQHLEQVLQQRTAALRESEARYRALTELSTDWYWEQDSAGRFTQVSGPVNEMLGLPPDGLAADENALRKEGWNPAERQSLRARIEARSPFLDVLLSRTLPDGSTQQFRVSGTPMFDAACNFVGYRGFGVEVLPPKSNPRP</sequence>
<proteinExistence type="predicted"/>
<dbReference type="Pfam" id="PF00072">
    <property type="entry name" value="Response_reg"/>
    <property type="match status" value="1"/>
</dbReference>
<dbReference type="SUPFAM" id="SSF55785">
    <property type="entry name" value="PYP-like sensor domain (PAS domain)"/>
    <property type="match status" value="1"/>
</dbReference>